<keyword evidence="2" id="KW-1185">Reference proteome</keyword>
<dbReference type="EMBL" id="BNBT01000042">
    <property type="protein sequence ID" value="GHE60964.1"/>
    <property type="molecule type" value="Genomic_DNA"/>
</dbReference>
<dbReference type="AlphaFoldDB" id="A0A919DLP9"/>
<accession>A0A919DLP9</accession>
<name>A0A919DLP9_9ACTN</name>
<organism evidence="1 2">
    <name type="scientific">Streptomyces longispororuber</name>
    <dbReference type="NCBI Taxonomy" id="68230"/>
    <lineage>
        <taxon>Bacteria</taxon>
        <taxon>Bacillati</taxon>
        <taxon>Actinomycetota</taxon>
        <taxon>Actinomycetes</taxon>
        <taxon>Kitasatosporales</taxon>
        <taxon>Streptomycetaceae</taxon>
        <taxon>Streptomyces</taxon>
    </lineage>
</organism>
<proteinExistence type="predicted"/>
<evidence type="ECO:0000313" key="2">
    <source>
        <dbReference type="Proteomes" id="UP000608024"/>
    </source>
</evidence>
<protein>
    <submittedName>
        <fullName evidence="1">Uncharacterized protein</fullName>
    </submittedName>
</protein>
<gene>
    <name evidence="1" type="ORF">GCM10018785_32570</name>
</gene>
<sequence>MSADQPSHQSAVYEAHFTWTPVQLLSGAATKRLVAFRVDAHGVTLGGAPAKYAKQTAVVPWQDIEAVVLWQHNVVGGTPMAYVGLRRRPGAPPLPGQNARLSPEETARLAPHVDHDVFLASRSVNLWTLDRERLTAAVRAFAPGVPVQDIPNA</sequence>
<dbReference type="Proteomes" id="UP000608024">
    <property type="component" value="Unassembled WGS sequence"/>
</dbReference>
<reference evidence="1" key="1">
    <citation type="journal article" date="2014" name="Int. J. Syst. Evol. Microbiol.">
        <title>Complete genome sequence of Corynebacterium casei LMG S-19264T (=DSM 44701T), isolated from a smear-ripened cheese.</title>
        <authorList>
            <consortium name="US DOE Joint Genome Institute (JGI-PGF)"/>
            <person name="Walter F."/>
            <person name="Albersmeier A."/>
            <person name="Kalinowski J."/>
            <person name="Ruckert C."/>
        </authorList>
    </citation>
    <scope>NUCLEOTIDE SEQUENCE</scope>
    <source>
        <strain evidence="1">JCM 4784</strain>
    </source>
</reference>
<reference evidence="1" key="2">
    <citation type="submission" date="2020-09" db="EMBL/GenBank/DDBJ databases">
        <authorList>
            <person name="Sun Q."/>
            <person name="Ohkuma M."/>
        </authorList>
    </citation>
    <scope>NUCLEOTIDE SEQUENCE</scope>
    <source>
        <strain evidence="1">JCM 4784</strain>
    </source>
</reference>
<dbReference type="RefSeq" id="WP_190136663.1">
    <property type="nucleotide sequence ID" value="NZ_BNBT01000042.1"/>
</dbReference>
<comment type="caution">
    <text evidence="1">The sequence shown here is derived from an EMBL/GenBank/DDBJ whole genome shotgun (WGS) entry which is preliminary data.</text>
</comment>
<evidence type="ECO:0000313" key="1">
    <source>
        <dbReference type="EMBL" id="GHE60964.1"/>
    </source>
</evidence>